<dbReference type="EMBL" id="QFOT01000097">
    <property type="protein sequence ID" value="PZP54980.1"/>
    <property type="molecule type" value="Genomic_DNA"/>
</dbReference>
<feature type="domain" description="N-acetyltransferase" evidence="3">
    <location>
        <begin position="6"/>
        <end position="149"/>
    </location>
</feature>
<reference evidence="4 5" key="1">
    <citation type="submission" date="2017-08" db="EMBL/GenBank/DDBJ databases">
        <title>Infants hospitalized years apart are colonized by the same room-sourced microbial strains.</title>
        <authorList>
            <person name="Brooks B."/>
            <person name="Olm M.R."/>
            <person name="Firek B.A."/>
            <person name="Baker R."/>
            <person name="Thomas B.C."/>
            <person name="Morowitz M.J."/>
            <person name="Banfield J.F."/>
        </authorList>
    </citation>
    <scope>NUCLEOTIDE SEQUENCE [LARGE SCALE GENOMIC DNA]</scope>
    <source>
        <strain evidence="4">S2_006_000_R2_64</strain>
    </source>
</reference>
<evidence type="ECO:0000313" key="4">
    <source>
        <dbReference type="EMBL" id="PZP54980.1"/>
    </source>
</evidence>
<comment type="caution">
    <text evidence="4">The sequence shown here is derived from an EMBL/GenBank/DDBJ whole genome shotgun (WGS) entry which is preliminary data.</text>
</comment>
<dbReference type="PROSITE" id="PS51186">
    <property type="entry name" value="GNAT"/>
    <property type="match status" value="1"/>
</dbReference>
<dbReference type="SUPFAM" id="SSF55729">
    <property type="entry name" value="Acyl-CoA N-acyltransferases (Nat)"/>
    <property type="match status" value="1"/>
</dbReference>
<keyword evidence="1 4" id="KW-0808">Transferase</keyword>
<proteinExistence type="predicted"/>
<dbReference type="InterPro" id="IPR000182">
    <property type="entry name" value="GNAT_dom"/>
</dbReference>
<dbReference type="Pfam" id="PF00583">
    <property type="entry name" value="Acetyltransf_1"/>
    <property type="match status" value="1"/>
</dbReference>
<accession>A0A2W5FMC2</accession>
<dbReference type="Gene3D" id="3.40.630.30">
    <property type="match status" value="1"/>
</dbReference>
<dbReference type="AlphaFoldDB" id="A0A2W5FMC2"/>
<name>A0A2W5FMC2_9BACT</name>
<dbReference type="InterPro" id="IPR050832">
    <property type="entry name" value="Bact_Acetyltransf"/>
</dbReference>
<dbReference type="InterPro" id="IPR016181">
    <property type="entry name" value="Acyl_CoA_acyltransferase"/>
</dbReference>
<dbReference type="Proteomes" id="UP000249739">
    <property type="component" value="Unassembled WGS sequence"/>
</dbReference>
<dbReference type="CDD" id="cd04301">
    <property type="entry name" value="NAT_SF"/>
    <property type="match status" value="1"/>
</dbReference>
<keyword evidence="2" id="KW-0012">Acyltransferase</keyword>
<evidence type="ECO:0000256" key="2">
    <source>
        <dbReference type="ARBA" id="ARBA00023315"/>
    </source>
</evidence>
<dbReference type="PANTHER" id="PTHR43877">
    <property type="entry name" value="AMINOALKYLPHOSPHONATE N-ACETYLTRANSFERASE-RELATED-RELATED"/>
    <property type="match status" value="1"/>
</dbReference>
<gene>
    <name evidence="4" type="ORF">DI586_08315</name>
</gene>
<sequence>MTDTVSQVRKAMLSDIPRMQEIRAAVRENILSDPSKVTIDDYRWFIEYGPMWVYEEKGNIEGMSAGDPRDGTIWALFVNPGFEGRGIGRQLFARACQSLKDAGHSEASLYTDANSRAEHFYRAAGWIGQPPNEKGDIVFKTNLHEMKLP</sequence>
<evidence type="ECO:0000256" key="1">
    <source>
        <dbReference type="ARBA" id="ARBA00022679"/>
    </source>
</evidence>
<protein>
    <submittedName>
        <fullName evidence="4">GNAT family N-acetyltransferase</fullName>
    </submittedName>
</protein>
<dbReference type="GO" id="GO:0016747">
    <property type="term" value="F:acyltransferase activity, transferring groups other than amino-acyl groups"/>
    <property type="evidence" value="ECO:0007669"/>
    <property type="project" value="InterPro"/>
</dbReference>
<organism evidence="4 5">
    <name type="scientific">Micavibrio aeruginosavorus</name>
    <dbReference type="NCBI Taxonomy" id="349221"/>
    <lineage>
        <taxon>Bacteria</taxon>
        <taxon>Pseudomonadati</taxon>
        <taxon>Bdellovibrionota</taxon>
        <taxon>Bdellovibrionia</taxon>
        <taxon>Bdellovibrionales</taxon>
        <taxon>Pseudobdellovibrionaceae</taxon>
        <taxon>Micavibrio</taxon>
    </lineage>
</organism>
<evidence type="ECO:0000259" key="3">
    <source>
        <dbReference type="PROSITE" id="PS51186"/>
    </source>
</evidence>
<evidence type="ECO:0000313" key="5">
    <source>
        <dbReference type="Proteomes" id="UP000249739"/>
    </source>
</evidence>